<sequence>MRGWLVVARGERTQTAVAKAVGLGQSYYSLIENGKRRPSKRAAIRIGRVLGVDWRKFFEGEEKKNGMD</sequence>
<feature type="domain" description="HTH cro/C1-type" evidence="1">
    <location>
        <begin position="13"/>
        <end position="57"/>
    </location>
</feature>
<gene>
    <name evidence="2" type="ORF">IAA64_06510</name>
</gene>
<evidence type="ECO:0000313" key="2">
    <source>
        <dbReference type="EMBL" id="HIV27603.1"/>
    </source>
</evidence>
<dbReference type="CDD" id="cd00093">
    <property type="entry name" value="HTH_XRE"/>
    <property type="match status" value="1"/>
</dbReference>
<comment type="caution">
    <text evidence="2">The sequence shown here is derived from an EMBL/GenBank/DDBJ whole genome shotgun (WGS) entry which is preliminary data.</text>
</comment>
<dbReference type="SMART" id="SM00530">
    <property type="entry name" value="HTH_XRE"/>
    <property type="match status" value="1"/>
</dbReference>
<dbReference type="AlphaFoldDB" id="A0A9D1P6N3"/>
<protein>
    <submittedName>
        <fullName evidence="2">Helix-turn-helix transcriptional regulator</fullName>
    </submittedName>
</protein>
<dbReference type="Proteomes" id="UP000886884">
    <property type="component" value="Unassembled WGS sequence"/>
</dbReference>
<reference evidence="2" key="2">
    <citation type="journal article" date="2021" name="PeerJ">
        <title>Extensive microbial diversity within the chicken gut microbiome revealed by metagenomics and culture.</title>
        <authorList>
            <person name="Gilroy R."/>
            <person name="Ravi A."/>
            <person name="Getino M."/>
            <person name="Pursley I."/>
            <person name="Horton D.L."/>
            <person name="Alikhan N.F."/>
            <person name="Baker D."/>
            <person name="Gharbi K."/>
            <person name="Hall N."/>
            <person name="Watson M."/>
            <person name="Adriaenssens E.M."/>
            <person name="Foster-Nyarko E."/>
            <person name="Jarju S."/>
            <person name="Secka A."/>
            <person name="Antonio M."/>
            <person name="Oren A."/>
            <person name="Chaudhuri R.R."/>
            <person name="La Ragione R."/>
            <person name="Hildebrand F."/>
            <person name="Pallen M.J."/>
        </authorList>
    </citation>
    <scope>NUCLEOTIDE SEQUENCE</scope>
    <source>
        <strain evidence="2">CHK183-6373</strain>
    </source>
</reference>
<dbReference type="InterPro" id="IPR010982">
    <property type="entry name" value="Lambda_DNA-bd_dom_sf"/>
</dbReference>
<dbReference type="Pfam" id="PF01381">
    <property type="entry name" value="HTH_3"/>
    <property type="match status" value="1"/>
</dbReference>
<evidence type="ECO:0000313" key="3">
    <source>
        <dbReference type="Proteomes" id="UP000886884"/>
    </source>
</evidence>
<proteinExistence type="predicted"/>
<dbReference type="PROSITE" id="PS50943">
    <property type="entry name" value="HTH_CROC1"/>
    <property type="match status" value="1"/>
</dbReference>
<reference evidence="2" key="1">
    <citation type="submission" date="2020-10" db="EMBL/GenBank/DDBJ databases">
        <authorList>
            <person name="Gilroy R."/>
        </authorList>
    </citation>
    <scope>NUCLEOTIDE SEQUENCE</scope>
    <source>
        <strain evidence="2">CHK183-6373</strain>
    </source>
</reference>
<dbReference type="InterPro" id="IPR001387">
    <property type="entry name" value="Cro/C1-type_HTH"/>
</dbReference>
<dbReference type="SUPFAM" id="SSF47413">
    <property type="entry name" value="lambda repressor-like DNA-binding domains"/>
    <property type="match status" value="1"/>
</dbReference>
<accession>A0A9D1P6N3</accession>
<evidence type="ECO:0000259" key="1">
    <source>
        <dbReference type="PROSITE" id="PS50943"/>
    </source>
</evidence>
<dbReference type="Gene3D" id="1.10.260.40">
    <property type="entry name" value="lambda repressor-like DNA-binding domains"/>
    <property type="match status" value="1"/>
</dbReference>
<name>A0A9D1P6N3_9FIRM</name>
<dbReference type="GO" id="GO:0003677">
    <property type="term" value="F:DNA binding"/>
    <property type="evidence" value="ECO:0007669"/>
    <property type="project" value="InterPro"/>
</dbReference>
<organism evidence="2 3">
    <name type="scientific">Candidatus Ornithocaccomicrobium faecavium</name>
    <dbReference type="NCBI Taxonomy" id="2840890"/>
    <lineage>
        <taxon>Bacteria</taxon>
        <taxon>Bacillati</taxon>
        <taxon>Bacillota</taxon>
        <taxon>Clostridia</taxon>
        <taxon>Candidatus Ornithocaccomicrobium</taxon>
    </lineage>
</organism>
<dbReference type="EMBL" id="DVOT01000123">
    <property type="protein sequence ID" value="HIV27603.1"/>
    <property type="molecule type" value="Genomic_DNA"/>
</dbReference>